<dbReference type="Proteomes" id="UP000587527">
    <property type="component" value="Unassembled WGS sequence"/>
</dbReference>
<dbReference type="NCBIfam" id="NF005543">
    <property type="entry name" value="PRK07206.1"/>
    <property type="match status" value="1"/>
</dbReference>
<organism evidence="6 7">
    <name type="scientific">Allocatelliglobosispora scoriae</name>
    <dbReference type="NCBI Taxonomy" id="643052"/>
    <lineage>
        <taxon>Bacteria</taxon>
        <taxon>Bacillati</taxon>
        <taxon>Actinomycetota</taxon>
        <taxon>Actinomycetes</taxon>
        <taxon>Micromonosporales</taxon>
        <taxon>Micromonosporaceae</taxon>
        <taxon>Allocatelliglobosispora</taxon>
    </lineage>
</organism>
<dbReference type="PANTHER" id="PTHR43585:SF2">
    <property type="entry name" value="ATP-GRASP ENZYME FSQD"/>
    <property type="match status" value="1"/>
</dbReference>
<gene>
    <name evidence="6" type="ORF">F4553_002426</name>
</gene>
<dbReference type="InterPro" id="IPR052032">
    <property type="entry name" value="ATP-dep_AA_Ligase"/>
</dbReference>
<dbReference type="EMBL" id="JACHMN010000002">
    <property type="protein sequence ID" value="MBB5869047.1"/>
    <property type="molecule type" value="Genomic_DNA"/>
</dbReference>
<evidence type="ECO:0000313" key="6">
    <source>
        <dbReference type="EMBL" id="MBB5869047.1"/>
    </source>
</evidence>
<reference evidence="6 7" key="1">
    <citation type="submission" date="2020-08" db="EMBL/GenBank/DDBJ databases">
        <title>Sequencing the genomes of 1000 actinobacteria strains.</title>
        <authorList>
            <person name="Klenk H.-P."/>
        </authorList>
    </citation>
    <scope>NUCLEOTIDE SEQUENCE [LARGE SCALE GENOMIC DNA]</scope>
    <source>
        <strain evidence="6 7">DSM 45362</strain>
    </source>
</reference>
<protein>
    <recommendedName>
        <fullName evidence="5">ATP-grasp domain-containing protein</fullName>
    </recommendedName>
</protein>
<dbReference type="Pfam" id="PF13535">
    <property type="entry name" value="ATP-grasp_4"/>
    <property type="match status" value="1"/>
</dbReference>
<evidence type="ECO:0000256" key="3">
    <source>
        <dbReference type="ARBA" id="ARBA00022840"/>
    </source>
</evidence>
<dbReference type="PANTHER" id="PTHR43585">
    <property type="entry name" value="FUMIPYRROLE BIOSYNTHESIS PROTEIN C"/>
    <property type="match status" value="1"/>
</dbReference>
<keyword evidence="3 4" id="KW-0067">ATP-binding</keyword>
<evidence type="ECO:0000313" key="7">
    <source>
        <dbReference type="Proteomes" id="UP000587527"/>
    </source>
</evidence>
<dbReference type="GO" id="GO:0005524">
    <property type="term" value="F:ATP binding"/>
    <property type="evidence" value="ECO:0007669"/>
    <property type="project" value="UniProtKB-UniRule"/>
</dbReference>
<dbReference type="PROSITE" id="PS50975">
    <property type="entry name" value="ATP_GRASP"/>
    <property type="match status" value="1"/>
</dbReference>
<keyword evidence="2 4" id="KW-0547">Nucleotide-binding</keyword>
<feature type="domain" description="ATP-grasp" evidence="5">
    <location>
        <begin position="114"/>
        <end position="315"/>
    </location>
</feature>
<dbReference type="AlphaFoldDB" id="A0A841BIV5"/>
<dbReference type="GO" id="GO:0016874">
    <property type="term" value="F:ligase activity"/>
    <property type="evidence" value="ECO:0007669"/>
    <property type="project" value="UniProtKB-KW"/>
</dbReference>
<proteinExistence type="predicted"/>
<sequence>MTYAIIVDPLSTGQEYGPAFREAGATPIAVLSGLQPPDSYLPTWFPENYEAVHYFDGDVSALAEQLRGYLVDGFVIPGAESGVELADQLIDRLTPGAGNVSPLNTARRDKRAMSAALGAAGVPRLRQISSDDPAVIDAWLADNGLVGRRLVIKPPKGGGGDEVHIIAEDDDWRTRFAEILGNTNKLGVHNDEVLVQEYAEGTEYLVDSYSVDGRHALVDVCRYTKIRRGDQIGIYRRIDFLEPDHPEVLAIWPYTQQVLDAVGIRVGCGHAEVMLTPDGPRLIEVAARPAGGGHQMVSDLATGDNHIKRTVAHRLRGEFRESFDLVQRLRGIFVSAHRAGILRNGEVLQKAEALASFHWMRVMKENGALVPETVDLFTCLAWVILIHQDLAVLDEDYDRVLELEAEIQIDPV</sequence>
<evidence type="ECO:0000256" key="1">
    <source>
        <dbReference type="ARBA" id="ARBA00022598"/>
    </source>
</evidence>
<evidence type="ECO:0000256" key="4">
    <source>
        <dbReference type="PROSITE-ProRule" id="PRU00409"/>
    </source>
</evidence>
<evidence type="ECO:0000259" key="5">
    <source>
        <dbReference type="PROSITE" id="PS50975"/>
    </source>
</evidence>
<dbReference type="RefSeq" id="WP_184835422.1">
    <property type="nucleotide sequence ID" value="NZ_JACHMN010000002.1"/>
</dbReference>
<dbReference type="InterPro" id="IPR011761">
    <property type="entry name" value="ATP-grasp"/>
</dbReference>
<comment type="caution">
    <text evidence="6">The sequence shown here is derived from an EMBL/GenBank/DDBJ whole genome shotgun (WGS) entry which is preliminary data.</text>
</comment>
<name>A0A841BIV5_9ACTN</name>
<keyword evidence="7" id="KW-1185">Reference proteome</keyword>
<dbReference type="GO" id="GO:0046872">
    <property type="term" value="F:metal ion binding"/>
    <property type="evidence" value="ECO:0007669"/>
    <property type="project" value="InterPro"/>
</dbReference>
<dbReference type="SUPFAM" id="SSF56059">
    <property type="entry name" value="Glutathione synthetase ATP-binding domain-like"/>
    <property type="match status" value="1"/>
</dbReference>
<accession>A0A841BIV5</accession>
<dbReference type="Gene3D" id="3.30.470.20">
    <property type="entry name" value="ATP-grasp fold, B domain"/>
    <property type="match status" value="1"/>
</dbReference>
<evidence type="ECO:0000256" key="2">
    <source>
        <dbReference type="ARBA" id="ARBA00022741"/>
    </source>
</evidence>
<keyword evidence="1" id="KW-0436">Ligase</keyword>